<dbReference type="FunFam" id="1.10.510.10:FF:000005">
    <property type="entry name" value="cAMP-dependent protein kinase catalytic subunit alpha"/>
    <property type="match status" value="1"/>
</dbReference>
<feature type="binding site" evidence="9">
    <location>
        <position position="202"/>
    </location>
    <ligand>
        <name>ATP</name>
        <dbReference type="ChEBI" id="CHEBI:30616"/>
    </ligand>
</feature>
<dbReference type="SUPFAM" id="SSF56112">
    <property type="entry name" value="Protein kinase-like (PK-like)"/>
    <property type="match status" value="1"/>
</dbReference>
<dbReference type="GO" id="GO:0005634">
    <property type="term" value="C:nucleus"/>
    <property type="evidence" value="ECO:0007669"/>
    <property type="project" value="TreeGrafter"/>
</dbReference>
<sequence>MSFIKKLTGSNSKPNLFGKTSVSPSTPPTADGPPLTKDPSLVKIESPAALKKETSSAALPVSAQPQQQPQQQQQPQPQPQQPQQQPQTVANMDLGYQRNDGLAPMDVDSPKKQNWEQTNIASPPAAITRPPPPVASAVASQPAGGATHLPAVPGAMAAGGKGGARQKFSLADFQLDRTLGTGSFGRVHLVRLRSTGKYYAMKVLKKTEIVKMKQVEHTVNEKNILEMLDFPFLVSMLGTFQDYANLYFVMEYVQGGELFSYLRRCGRFPNHVARFYAAQVVMAFEHLHSKDIIYRDLKPENLLIDAKGNIKITDFGFAKHVPDVTWTLCGTPDYLAPEIIQSRGYGRAVDWWALGVLIYEMLAGHPPFYDEDHFKLYEKILACKPKFPTHFDPAAKDLVKRLLSADLTKRYGNLKGGVNDIKKHKWFAGVDWEKLKALHIQAPYAPPVKGEGDTSNFDPYPEDHEPYGIVCADPYREKFRDF</sequence>
<protein>
    <recommendedName>
        <fullName evidence="1">cAMP-dependent protein kinase</fullName>
        <ecNumber evidence="1">2.7.11.11</ecNumber>
    </recommendedName>
</protein>
<evidence type="ECO:0000256" key="3">
    <source>
        <dbReference type="ARBA" id="ARBA00022679"/>
    </source>
</evidence>
<keyword evidence="15" id="KW-1185">Reference proteome</keyword>
<dbReference type="InterPro" id="IPR017441">
    <property type="entry name" value="Protein_kinase_ATP_BS"/>
</dbReference>
<keyword evidence="5" id="KW-0418">Kinase</keyword>
<feature type="compositionally biased region" description="Polar residues" evidence="11">
    <location>
        <begin position="8"/>
        <end position="24"/>
    </location>
</feature>
<evidence type="ECO:0000256" key="9">
    <source>
        <dbReference type="PROSITE-ProRule" id="PRU10141"/>
    </source>
</evidence>
<gene>
    <name evidence="14" type="ORF">PhCBS80983_g00147</name>
</gene>
<dbReference type="SMART" id="SM00220">
    <property type="entry name" value="S_TKc"/>
    <property type="match status" value="1"/>
</dbReference>
<dbReference type="InterPro" id="IPR008271">
    <property type="entry name" value="Ser/Thr_kinase_AS"/>
</dbReference>
<evidence type="ECO:0000313" key="14">
    <source>
        <dbReference type="EMBL" id="TPX62872.1"/>
    </source>
</evidence>
<keyword evidence="2 10" id="KW-0723">Serine/threonine-protein kinase</keyword>
<evidence type="ECO:0000256" key="6">
    <source>
        <dbReference type="ARBA" id="ARBA00022840"/>
    </source>
</evidence>
<dbReference type="PROSITE" id="PS51285">
    <property type="entry name" value="AGC_KINASE_CTER"/>
    <property type="match status" value="1"/>
</dbReference>
<evidence type="ECO:0000259" key="12">
    <source>
        <dbReference type="PROSITE" id="PS50011"/>
    </source>
</evidence>
<evidence type="ECO:0000256" key="1">
    <source>
        <dbReference type="ARBA" id="ARBA00012444"/>
    </source>
</evidence>
<feature type="region of interest" description="Disordered" evidence="11">
    <location>
        <begin position="1"/>
        <end position="87"/>
    </location>
</feature>
<evidence type="ECO:0000256" key="8">
    <source>
        <dbReference type="ARBA" id="ARBA00047454"/>
    </source>
</evidence>
<dbReference type="EMBL" id="QEAQ01000001">
    <property type="protein sequence ID" value="TPX62872.1"/>
    <property type="molecule type" value="Genomic_DNA"/>
</dbReference>
<evidence type="ECO:0000256" key="5">
    <source>
        <dbReference type="ARBA" id="ARBA00022777"/>
    </source>
</evidence>
<reference evidence="14 15" key="1">
    <citation type="journal article" date="2019" name="Sci. Rep.">
        <title>Comparative genomics of chytrid fungi reveal insights into the obligate biotrophic and pathogenic lifestyle of Synchytrium endobioticum.</title>
        <authorList>
            <person name="van de Vossenberg B.T.L.H."/>
            <person name="Warris S."/>
            <person name="Nguyen H.D.T."/>
            <person name="van Gent-Pelzer M.P.E."/>
            <person name="Joly D.L."/>
            <person name="van de Geest H.C."/>
            <person name="Bonants P.J.M."/>
            <person name="Smith D.S."/>
            <person name="Levesque C.A."/>
            <person name="van der Lee T.A.J."/>
        </authorList>
    </citation>
    <scope>NUCLEOTIDE SEQUENCE [LARGE SCALE GENOMIC DNA]</scope>
    <source>
        <strain evidence="14 15">CBS 809.83</strain>
    </source>
</reference>
<comment type="catalytic activity">
    <reaction evidence="8">
        <text>L-seryl-[protein] + ATP = O-phospho-L-seryl-[protein] + ADP + H(+)</text>
        <dbReference type="Rhea" id="RHEA:17989"/>
        <dbReference type="Rhea" id="RHEA-COMP:9863"/>
        <dbReference type="Rhea" id="RHEA-COMP:11604"/>
        <dbReference type="ChEBI" id="CHEBI:15378"/>
        <dbReference type="ChEBI" id="CHEBI:29999"/>
        <dbReference type="ChEBI" id="CHEBI:30616"/>
        <dbReference type="ChEBI" id="CHEBI:83421"/>
        <dbReference type="ChEBI" id="CHEBI:456216"/>
        <dbReference type="EC" id="2.7.11.11"/>
    </reaction>
</comment>
<evidence type="ECO:0000259" key="13">
    <source>
        <dbReference type="PROSITE" id="PS51285"/>
    </source>
</evidence>
<organism evidence="14 15">
    <name type="scientific">Powellomyces hirtus</name>
    <dbReference type="NCBI Taxonomy" id="109895"/>
    <lineage>
        <taxon>Eukaryota</taxon>
        <taxon>Fungi</taxon>
        <taxon>Fungi incertae sedis</taxon>
        <taxon>Chytridiomycota</taxon>
        <taxon>Chytridiomycota incertae sedis</taxon>
        <taxon>Chytridiomycetes</taxon>
        <taxon>Spizellomycetales</taxon>
        <taxon>Powellomycetaceae</taxon>
        <taxon>Powellomyces</taxon>
    </lineage>
</organism>
<dbReference type="Gene3D" id="1.10.510.10">
    <property type="entry name" value="Transferase(Phosphotransferase) domain 1"/>
    <property type="match status" value="1"/>
</dbReference>
<dbReference type="GO" id="GO:0005829">
    <property type="term" value="C:cytosol"/>
    <property type="evidence" value="ECO:0007669"/>
    <property type="project" value="TreeGrafter"/>
</dbReference>
<dbReference type="PANTHER" id="PTHR24353">
    <property type="entry name" value="CYCLIC NUCLEOTIDE-DEPENDENT PROTEIN KINASE"/>
    <property type="match status" value="1"/>
</dbReference>
<evidence type="ECO:0000256" key="4">
    <source>
        <dbReference type="ARBA" id="ARBA00022741"/>
    </source>
</evidence>
<evidence type="ECO:0000313" key="15">
    <source>
        <dbReference type="Proteomes" id="UP000318582"/>
    </source>
</evidence>
<dbReference type="CDD" id="cd05580">
    <property type="entry name" value="STKc_PKA_like"/>
    <property type="match status" value="1"/>
</dbReference>
<dbReference type="PANTHER" id="PTHR24353:SF153">
    <property type="entry name" value="CAMP-DEPENDENT PROTEIN KINASE CATALYTIC SUBUNIT 1"/>
    <property type="match status" value="1"/>
</dbReference>
<comment type="catalytic activity">
    <reaction evidence="7">
        <text>L-threonyl-[protein] + ATP = O-phospho-L-threonyl-[protein] + ADP + H(+)</text>
        <dbReference type="Rhea" id="RHEA:46608"/>
        <dbReference type="Rhea" id="RHEA-COMP:11060"/>
        <dbReference type="Rhea" id="RHEA-COMP:11605"/>
        <dbReference type="ChEBI" id="CHEBI:15378"/>
        <dbReference type="ChEBI" id="CHEBI:30013"/>
        <dbReference type="ChEBI" id="CHEBI:30616"/>
        <dbReference type="ChEBI" id="CHEBI:61977"/>
        <dbReference type="ChEBI" id="CHEBI:456216"/>
        <dbReference type="EC" id="2.7.11.11"/>
    </reaction>
</comment>
<comment type="similarity">
    <text evidence="10">Belongs to the protein kinase superfamily.</text>
</comment>
<proteinExistence type="inferred from homology"/>
<dbReference type="PROSITE" id="PS00107">
    <property type="entry name" value="PROTEIN_KINASE_ATP"/>
    <property type="match status" value="1"/>
</dbReference>
<dbReference type="Proteomes" id="UP000318582">
    <property type="component" value="Unassembled WGS sequence"/>
</dbReference>
<evidence type="ECO:0000256" key="10">
    <source>
        <dbReference type="RuleBase" id="RU000304"/>
    </source>
</evidence>
<keyword evidence="3" id="KW-0808">Transferase</keyword>
<feature type="compositionally biased region" description="Low complexity" evidence="11">
    <location>
        <begin position="64"/>
        <end position="87"/>
    </location>
</feature>
<evidence type="ECO:0000256" key="11">
    <source>
        <dbReference type="SAM" id="MobiDB-lite"/>
    </source>
</evidence>
<dbReference type="InterPro" id="IPR000719">
    <property type="entry name" value="Prot_kinase_dom"/>
</dbReference>
<dbReference type="FunFam" id="3.30.200.20:FF:000005">
    <property type="entry name" value="cAMP-dependent protein kinase catalytic subunit"/>
    <property type="match status" value="1"/>
</dbReference>
<feature type="domain" description="Protein kinase" evidence="12">
    <location>
        <begin position="173"/>
        <end position="427"/>
    </location>
</feature>
<feature type="region of interest" description="Disordered" evidence="11">
    <location>
        <begin position="121"/>
        <end position="146"/>
    </location>
</feature>
<dbReference type="PROSITE" id="PS50011">
    <property type="entry name" value="PROTEIN_KINASE_DOM"/>
    <property type="match status" value="1"/>
</dbReference>
<feature type="compositionally biased region" description="Low complexity" evidence="11">
    <location>
        <begin position="135"/>
        <end position="146"/>
    </location>
</feature>
<comment type="caution">
    <text evidence="14">The sequence shown here is derived from an EMBL/GenBank/DDBJ whole genome shotgun (WGS) entry which is preliminary data.</text>
</comment>
<dbReference type="PROSITE" id="PS00108">
    <property type="entry name" value="PROTEIN_KINASE_ST"/>
    <property type="match status" value="1"/>
</dbReference>
<evidence type="ECO:0000256" key="2">
    <source>
        <dbReference type="ARBA" id="ARBA00022527"/>
    </source>
</evidence>
<dbReference type="AlphaFoldDB" id="A0A507EGF8"/>
<dbReference type="GO" id="GO:0005524">
    <property type="term" value="F:ATP binding"/>
    <property type="evidence" value="ECO:0007669"/>
    <property type="project" value="UniProtKB-UniRule"/>
</dbReference>
<dbReference type="Gene3D" id="3.30.200.20">
    <property type="entry name" value="Phosphorylase Kinase, domain 1"/>
    <property type="match status" value="1"/>
</dbReference>
<dbReference type="GO" id="GO:0005952">
    <property type="term" value="C:cAMP-dependent protein kinase complex"/>
    <property type="evidence" value="ECO:0007669"/>
    <property type="project" value="TreeGrafter"/>
</dbReference>
<dbReference type="InterPro" id="IPR000961">
    <property type="entry name" value="AGC-kinase_C"/>
</dbReference>
<accession>A0A507EGF8</accession>
<evidence type="ECO:0000256" key="7">
    <source>
        <dbReference type="ARBA" id="ARBA00047292"/>
    </source>
</evidence>
<dbReference type="EC" id="2.7.11.11" evidence="1"/>
<feature type="domain" description="AGC-kinase C-terminal" evidence="13">
    <location>
        <begin position="428"/>
        <end position="482"/>
    </location>
</feature>
<dbReference type="InterPro" id="IPR011009">
    <property type="entry name" value="Kinase-like_dom_sf"/>
</dbReference>
<dbReference type="GO" id="GO:0004691">
    <property type="term" value="F:cAMP-dependent protein kinase activity"/>
    <property type="evidence" value="ECO:0007669"/>
    <property type="project" value="UniProtKB-EC"/>
</dbReference>
<name>A0A507EGF8_9FUNG</name>
<dbReference type="Pfam" id="PF00069">
    <property type="entry name" value="Pkinase"/>
    <property type="match status" value="1"/>
</dbReference>
<keyword evidence="6 9" id="KW-0067">ATP-binding</keyword>
<dbReference type="STRING" id="109895.A0A507EGF8"/>
<dbReference type="SMART" id="SM00133">
    <property type="entry name" value="S_TK_X"/>
    <property type="match status" value="1"/>
</dbReference>
<keyword evidence="4 9" id="KW-0547">Nucleotide-binding</keyword>